<dbReference type="Proteomes" id="UP000032266">
    <property type="component" value="Chromosome"/>
</dbReference>
<accession>A0A0C5V900</accession>
<evidence type="ECO:0000259" key="1">
    <source>
        <dbReference type="Pfam" id="PF07238"/>
    </source>
</evidence>
<evidence type="ECO:0000313" key="3">
    <source>
        <dbReference type="Proteomes" id="UP000032266"/>
    </source>
</evidence>
<sequence length="179" mass="20807">MEERREFFRIDDMAFVCGRRWNEQQLSIPEYFPEFKFLQLHGELRLLEQDALTTYQKIDDEHVKHLLDIQNRKIDVLSKYLLIKDLAQTGIEPQKIVISEGGIGFRGDMQFAAQETIAVAIIFTPSYLSLFAEATVVACNPSLDGGFYVHAEFFKIPESDRQRLARHLLAEQARQRNSR</sequence>
<protein>
    <recommendedName>
        <fullName evidence="1">PilZ domain-containing protein</fullName>
    </recommendedName>
</protein>
<dbReference type="RefSeq" id="WP_082070767.1">
    <property type="nucleotide sequence ID" value="NZ_CP007142.1"/>
</dbReference>
<gene>
    <name evidence="2" type="ORF">YC6258_03804</name>
</gene>
<dbReference type="Pfam" id="PF07238">
    <property type="entry name" value="PilZ"/>
    <property type="match status" value="1"/>
</dbReference>
<dbReference type="EMBL" id="CP007142">
    <property type="protein sequence ID" value="AJQ95840.1"/>
    <property type="molecule type" value="Genomic_DNA"/>
</dbReference>
<proteinExistence type="predicted"/>
<dbReference type="HOGENOM" id="CLU_095677_0_0_6"/>
<reference evidence="2 3" key="1">
    <citation type="submission" date="2014-01" db="EMBL/GenBank/DDBJ databases">
        <title>Full genme sequencing of cellulolytic bacterium Gynuella sunshinyii YC6258T gen. nov., sp. nov.</title>
        <authorList>
            <person name="Khan H."/>
            <person name="Chung E.J."/>
            <person name="Chung Y.R."/>
        </authorList>
    </citation>
    <scope>NUCLEOTIDE SEQUENCE [LARGE SCALE GENOMIC DNA]</scope>
    <source>
        <strain evidence="2 3">YC6258</strain>
    </source>
</reference>
<evidence type="ECO:0000313" key="2">
    <source>
        <dbReference type="EMBL" id="AJQ95840.1"/>
    </source>
</evidence>
<dbReference type="InterPro" id="IPR009875">
    <property type="entry name" value="PilZ_domain"/>
</dbReference>
<dbReference type="OrthoDB" id="9780702at2"/>
<dbReference type="STRING" id="1445510.YC6258_03804"/>
<dbReference type="GO" id="GO:0035438">
    <property type="term" value="F:cyclic-di-GMP binding"/>
    <property type="evidence" value="ECO:0007669"/>
    <property type="project" value="InterPro"/>
</dbReference>
<name>A0A0C5V900_9GAMM</name>
<feature type="domain" description="PilZ" evidence="1">
    <location>
        <begin position="97"/>
        <end position="169"/>
    </location>
</feature>
<dbReference type="AlphaFoldDB" id="A0A0C5V900"/>
<keyword evidence="3" id="KW-1185">Reference proteome</keyword>
<dbReference type="KEGG" id="gsn:YC6258_03804"/>
<organism evidence="2 3">
    <name type="scientific">Gynuella sunshinyii YC6258</name>
    <dbReference type="NCBI Taxonomy" id="1445510"/>
    <lineage>
        <taxon>Bacteria</taxon>
        <taxon>Pseudomonadati</taxon>
        <taxon>Pseudomonadota</taxon>
        <taxon>Gammaproteobacteria</taxon>
        <taxon>Oceanospirillales</taxon>
        <taxon>Saccharospirillaceae</taxon>
        <taxon>Gynuella</taxon>
    </lineage>
</organism>